<feature type="chain" id="PRO_5046941344" description="Pesticidal crystal protein Cry22Aa Ig-like domain-containing protein" evidence="1">
    <location>
        <begin position="25"/>
        <end position="542"/>
    </location>
</feature>
<sequence>MSKKSIMSKTAKYLMLASVLGTTALTVVNTSVASASSEKIEMVNQFKLMDRDAKDSAITYVAEDGSLQVLEIPKDTKIEVRGHNDRLDVKIGKKTTKINNPKEIIFKGITVKNLVPFYTDSVEKVMLDGVNFEKGTDFSVLKGIDTLLVKDSTFGATDYSLAIHSAPKLTTLEIDNSSFNADIRIYDNHALVSSLISNSTIKDDVRGDNNAKGYFTDFQGNSIVRGKYQKQLTSAGMNANSIFYINKKDGVAIGDTKFNAEKDGKIKVKYEDGSKGEVVIPAGLSITSMTDKKNTITYKLSDDKKKSYTIENAKEIIFKNLNIDTTISFVNKRLRLESLTFDSCKTRLIDVAYSETMKEVKVVRTEISQSSGYLSIYNNKALKYVGLQDSTVEGGSGYISVYNNKTLEEYVMNNTYNYGYLSAYNIGNADLKISNSQFDDYISTDANIQGEGSRVTVGEVPVIKCPEVAIFEPGNEVSMSEFIKALKLSITDAEDGDITDLAVIKGFEDIEFFEEGEYPVTISVTDSDDNIVVKDIIVNVTF</sequence>
<feature type="signal peptide" evidence="1">
    <location>
        <begin position="1"/>
        <end position="24"/>
    </location>
</feature>
<keyword evidence="1" id="KW-0732">Signal</keyword>
<evidence type="ECO:0008006" key="4">
    <source>
        <dbReference type="Google" id="ProtNLM"/>
    </source>
</evidence>
<dbReference type="RefSeq" id="WP_275470790.1">
    <property type="nucleotide sequence ID" value="NZ_JAPDSH010000001.1"/>
</dbReference>
<gene>
    <name evidence="2" type="ORF">OL233_02530</name>
</gene>
<dbReference type="EMBL" id="JAPDSH010000001">
    <property type="protein sequence ID" value="MDF0479152.1"/>
    <property type="molecule type" value="Genomic_DNA"/>
</dbReference>
<comment type="caution">
    <text evidence="2">The sequence shown here is derived from an EMBL/GenBank/DDBJ whole genome shotgun (WGS) entry which is preliminary data.</text>
</comment>
<keyword evidence="3" id="KW-1185">Reference proteome</keyword>
<dbReference type="InterPro" id="IPR013783">
    <property type="entry name" value="Ig-like_fold"/>
</dbReference>
<evidence type="ECO:0000256" key="1">
    <source>
        <dbReference type="SAM" id="SignalP"/>
    </source>
</evidence>
<name>A0ABT5WZG1_9ENTE</name>
<dbReference type="Proteomes" id="UP001147148">
    <property type="component" value="Unassembled WGS sequence"/>
</dbReference>
<reference evidence="2" key="1">
    <citation type="submission" date="2022-10" db="EMBL/GenBank/DDBJ databases">
        <title>Vagococcus sp. isolated from poultry meat.</title>
        <authorList>
            <person name="Johansson P."/>
            <person name="Bjorkroth J."/>
        </authorList>
    </citation>
    <scope>NUCLEOTIDE SEQUENCE</scope>
    <source>
        <strain evidence="2">PNs007</strain>
    </source>
</reference>
<evidence type="ECO:0000313" key="2">
    <source>
        <dbReference type="EMBL" id="MDF0479152.1"/>
    </source>
</evidence>
<protein>
    <recommendedName>
        <fullName evidence="4">Pesticidal crystal protein Cry22Aa Ig-like domain-containing protein</fullName>
    </recommendedName>
</protein>
<proteinExistence type="predicted"/>
<organism evidence="2 3">
    <name type="scientific">Vagococcus proximus</name>
    <dbReference type="NCBI Taxonomy" id="2991417"/>
    <lineage>
        <taxon>Bacteria</taxon>
        <taxon>Bacillati</taxon>
        <taxon>Bacillota</taxon>
        <taxon>Bacilli</taxon>
        <taxon>Lactobacillales</taxon>
        <taxon>Enterococcaceae</taxon>
        <taxon>Vagococcus</taxon>
    </lineage>
</organism>
<dbReference type="Gene3D" id="2.60.40.10">
    <property type="entry name" value="Immunoglobulins"/>
    <property type="match status" value="1"/>
</dbReference>
<accession>A0ABT5WZG1</accession>
<evidence type="ECO:0000313" key="3">
    <source>
        <dbReference type="Proteomes" id="UP001147148"/>
    </source>
</evidence>